<dbReference type="Gene3D" id="1.10.1240.10">
    <property type="entry name" value="Methionine synthase domain"/>
    <property type="match status" value="1"/>
</dbReference>
<dbReference type="Gene3D" id="3.40.50.280">
    <property type="entry name" value="Cobalamin-binding domain"/>
    <property type="match status" value="1"/>
</dbReference>
<dbReference type="PANTHER" id="PTHR45833:SF1">
    <property type="entry name" value="METHIONINE SYNTHASE"/>
    <property type="match status" value="1"/>
</dbReference>
<dbReference type="GO" id="GO:0046653">
    <property type="term" value="P:tetrahydrofolate metabolic process"/>
    <property type="evidence" value="ECO:0007669"/>
    <property type="project" value="TreeGrafter"/>
</dbReference>
<dbReference type="PROSITE" id="PS51332">
    <property type="entry name" value="B12_BINDING"/>
    <property type="match status" value="1"/>
</dbReference>
<dbReference type="PANTHER" id="PTHR45833">
    <property type="entry name" value="METHIONINE SYNTHASE"/>
    <property type="match status" value="1"/>
</dbReference>
<dbReference type="GO" id="GO:0050667">
    <property type="term" value="P:homocysteine metabolic process"/>
    <property type="evidence" value="ECO:0007669"/>
    <property type="project" value="TreeGrafter"/>
</dbReference>
<protein>
    <submittedName>
        <fullName evidence="5">5-methyltetrahydrofolate--homocysteine methyltransferase</fullName>
    </submittedName>
</protein>
<sequence>MDYLSKIAELVICGRADARSKYPPTMVGQIGVQEAVTEALGAGVPAMTIVNEGLARGMRTVGERFASGHIFVPEVLMAAKAMKAGMEVLRPHLAAANTAPRGRFVLGSVQGDIHDIGKNLVRMLVEGAGWEVIDLGTNVPPEQFVKAAQEEKVVAVGLSALLTTTMLQMRATVAALRQAGLNTPVIIGGAPVTDSFAQEIQVAYGRDPQDAIAFLEQLSPA</sequence>
<dbReference type="SUPFAM" id="SSF52242">
    <property type="entry name" value="Cobalamin (vitamin B12)-binding domain"/>
    <property type="match status" value="1"/>
</dbReference>
<evidence type="ECO:0000313" key="6">
    <source>
        <dbReference type="Proteomes" id="UP000262583"/>
    </source>
</evidence>
<dbReference type="Proteomes" id="UP000262583">
    <property type="component" value="Chromosome"/>
</dbReference>
<dbReference type="InterPro" id="IPR006158">
    <property type="entry name" value="Cobalamin-bd"/>
</dbReference>
<dbReference type="KEGG" id="schv:BRCON_0181"/>
<evidence type="ECO:0000259" key="4">
    <source>
        <dbReference type="PROSITE" id="PS51337"/>
    </source>
</evidence>
<gene>
    <name evidence="5" type="ORF">BRCON_0181</name>
</gene>
<dbReference type="InterPro" id="IPR036724">
    <property type="entry name" value="Cobalamin-bd_sf"/>
</dbReference>
<keyword evidence="5" id="KW-0489">Methyltransferase</keyword>
<evidence type="ECO:0000259" key="3">
    <source>
        <dbReference type="PROSITE" id="PS51332"/>
    </source>
</evidence>
<evidence type="ECO:0000313" key="5">
    <source>
        <dbReference type="EMBL" id="AXA34958.1"/>
    </source>
</evidence>
<dbReference type="SMART" id="SM01018">
    <property type="entry name" value="B12-binding_2"/>
    <property type="match status" value="1"/>
</dbReference>
<dbReference type="SUPFAM" id="SSF47644">
    <property type="entry name" value="Methionine synthase domain"/>
    <property type="match status" value="1"/>
</dbReference>
<accession>A0A2Z4Y267</accession>
<dbReference type="GO" id="GO:0032259">
    <property type="term" value="P:methylation"/>
    <property type="evidence" value="ECO:0007669"/>
    <property type="project" value="UniProtKB-KW"/>
</dbReference>
<evidence type="ECO:0000256" key="1">
    <source>
        <dbReference type="ARBA" id="ARBA00022723"/>
    </source>
</evidence>
<keyword evidence="1" id="KW-0479">Metal-binding</keyword>
<dbReference type="CDD" id="cd02070">
    <property type="entry name" value="corrinoid_protein_B12-BD"/>
    <property type="match status" value="1"/>
</dbReference>
<dbReference type="GO" id="GO:0008705">
    <property type="term" value="F:methionine synthase activity"/>
    <property type="evidence" value="ECO:0007669"/>
    <property type="project" value="TreeGrafter"/>
</dbReference>
<feature type="domain" description="B12-binding" evidence="3">
    <location>
        <begin position="101"/>
        <end position="221"/>
    </location>
</feature>
<dbReference type="GO" id="GO:0046872">
    <property type="term" value="F:metal ion binding"/>
    <property type="evidence" value="ECO:0007669"/>
    <property type="project" value="UniProtKB-KW"/>
</dbReference>
<proteinExistence type="predicted"/>
<keyword evidence="2" id="KW-0170">Cobalt</keyword>
<dbReference type="InterPro" id="IPR036594">
    <property type="entry name" value="Meth_synthase_dom"/>
</dbReference>
<dbReference type="AlphaFoldDB" id="A0A2Z4Y267"/>
<dbReference type="Pfam" id="PF02310">
    <property type="entry name" value="B12-binding"/>
    <property type="match status" value="1"/>
</dbReference>
<organism evidence="5 6">
    <name type="scientific">Sumerlaea chitinivorans</name>
    <dbReference type="NCBI Taxonomy" id="2250252"/>
    <lineage>
        <taxon>Bacteria</taxon>
        <taxon>Candidatus Sumerlaeota</taxon>
        <taxon>Candidatus Sumerlaeia</taxon>
        <taxon>Candidatus Sumerlaeales</taxon>
        <taxon>Candidatus Sumerlaeaceae</taxon>
        <taxon>Candidatus Sumerlaea</taxon>
    </lineage>
</organism>
<dbReference type="PROSITE" id="PS51337">
    <property type="entry name" value="B12_BINDING_NTER"/>
    <property type="match status" value="1"/>
</dbReference>
<reference evidence="5 6" key="1">
    <citation type="submission" date="2018-05" db="EMBL/GenBank/DDBJ databases">
        <title>A metagenomic window into the 2 km-deep terrestrial subsurface aquifer revealed taxonomically and functionally diverse microbial community comprising novel uncultured bacterial lineages.</title>
        <authorList>
            <person name="Kadnikov V.V."/>
            <person name="Mardanov A.V."/>
            <person name="Beletsky A.V."/>
            <person name="Banks D."/>
            <person name="Pimenov N.V."/>
            <person name="Frank Y.A."/>
            <person name="Karnachuk O.V."/>
            <person name="Ravin N.V."/>
        </authorList>
    </citation>
    <scope>NUCLEOTIDE SEQUENCE [LARGE SCALE GENOMIC DNA]</scope>
    <source>
        <strain evidence="5">BY</strain>
    </source>
</reference>
<evidence type="ECO:0000256" key="2">
    <source>
        <dbReference type="ARBA" id="ARBA00023285"/>
    </source>
</evidence>
<dbReference type="InterPro" id="IPR003759">
    <property type="entry name" value="Cbl-bd_cap"/>
</dbReference>
<name>A0A2Z4Y267_SUMC1</name>
<dbReference type="GO" id="GO:0031419">
    <property type="term" value="F:cobalamin binding"/>
    <property type="evidence" value="ECO:0007669"/>
    <property type="project" value="InterPro"/>
</dbReference>
<feature type="domain" description="B12-binding N-terminal" evidence="4">
    <location>
        <begin position="7"/>
        <end position="101"/>
    </location>
</feature>
<keyword evidence="5" id="KW-0808">Transferase</keyword>
<dbReference type="GO" id="GO:0005829">
    <property type="term" value="C:cytosol"/>
    <property type="evidence" value="ECO:0007669"/>
    <property type="project" value="TreeGrafter"/>
</dbReference>
<dbReference type="InterPro" id="IPR050554">
    <property type="entry name" value="Met_Synthase/Corrinoid"/>
</dbReference>
<dbReference type="Pfam" id="PF02607">
    <property type="entry name" value="B12-binding_2"/>
    <property type="match status" value="1"/>
</dbReference>
<dbReference type="EMBL" id="CP030759">
    <property type="protein sequence ID" value="AXA34958.1"/>
    <property type="molecule type" value="Genomic_DNA"/>
</dbReference>